<feature type="transmembrane region" description="Helical" evidence="1">
    <location>
        <begin position="52"/>
        <end position="70"/>
    </location>
</feature>
<feature type="transmembrane region" description="Helical" evidence="1">
    <location>
        <begin position="259"/>
        <end position="284"/>
    </location>
</feature>
<dbReference type="GO" id="GO:0080120">
    <property type="term" value="P:CAAX-box protein maturation"/>
    <property type="evidence" value="ECO:0007669"/>
    <property type="project" value="UniProtKB-ARBA"/>
</dbReference>
<feature type="transmembrane region" description="Helical" evidence="1">
    <location>
        <begin position="189"/>
        <end position="213"/>
    </location>
</feature>
<dbReference type="RefSeq" id="WP_189025173.1">
    <property type="nucleotide sequence ID" value="NZ_BMKR01000008.1"/>
</dbReference>
<feature type="transmembrane region" description="Helical" evidence="1">
    <location>
        <begin position="220"/>
        <end position="239"/>
    </location>
</feature>
<feature type="transmembrane region" description="Helical" evidence="1">
    <location>
        <begin position="119"/>
        <end position="142"/>
    </location>
</feature>
<accession>A0A917C8X8</accession>
<keyword evidence="4" id="KW-1185">Reference proteome</keyword>
<dbReference type="InterPro" id="IPR003675">
    <property type="entry name" value="Rce1/LyrA-like_dom"/>
</dbReference>
<name>A0A917C8X8_9BACL</name>
<keyword evidence="1" id="KW-0472">Membrane</keyword>
<keyword evidence="1" id="KW-1133">Transmembrane helix</keyword>
<dbReference type="Proteomes" id="UP000637643">
    <property type="component" value="Unassembled WGS sequence"/>
</dbReference>
<feature type="transmembrane region" description="Helical" evidence="1">
    <location>
        <begin position="82"/>
        <end position="107"/>
    </location>
</feature>
<dbReference type="GO" id="GO:0004175">
    <property type="term" value="F:endopeptidase activity"/>
    <property type="evidence" value="ECO:0007669"/>
    <property type="project" value="UniProtKB-ARBA"/>
</dbReference>
<protein>
    <recommendedName>
        <fullName evidence="2">CAAX prenyl protease 2/Lysostaphin resistance protein A-like domain-containing protein</fullName>
    </recommendedName>
</protein>
<dbReference type="AlphaFoldDB" id="A0A917C8X8"/>
<evidence type="ECO:0000313" key="4">
    <source>
        <dbReference type="Proteomes" id="UP000637643"/>
    </source>
</evidence>
<proteinExistence type="predicted"/>
<reference evidence="3" key="2">
    <citation type="submission" date="2020-09" db="EMBL/GenBank/DDBJ databases">
        <authorList>
            <person name="Sun Q."/>
            <person name="Zhou Y."/>
        </authorList>
    </citation>
    <scope>NUCLEOTIDE SEQUENCE</scope>
    <source>
        <strain evidence="3">CGMCC 1.16134</strain>
    </source>
</reference>
<comment type="caution">
    <text evidence="3">The sequence shown here is derived from an EMBL/GenBank/DDBJ whole genome shotgun (WGS) entry which is preliminary data.</text>
</comment>
<feature type="transmembrane region" description="Helical" evidence="1">
    <location>
        <begin position="20"/>
        <end position="40"/>
    </location>
</feature>
<evidence type="ECO:0000256" key="1">
    <source>
        <dbReference type="SAM" id="Phobius"/>
    </source>
</evidence>
<evidence type="ECO:0000313" key="3">
    <source>
        <dbReference type="EMBL" id="GGF78645.1"/>
    </source>
</evidence>
<feature type="domain" description="CAAX prenyl protease 2/Lysostaphin resistance protein A-like" evidence="2">
    <location>
        <begin position="130"/>
        <end position="230"/>
    </location>
</feature>
<keyword evidence="1" id="KW-0812">Transmembrane</keyword>
<gene>
    <name evidence="3" type="ORF">GCM10010912_24650</name>
</gene>
<dbReference type="EMBL" id="BMKR01000008">
    <property type="protein sequence ID" value="GGF78645.1"/>
    <property type="molecule type" value="Genomic_DNA"/>
</dbReference>
<dbReference type="Pfam" id="PF02517">
    <property type="entry name" value="Rce1-like"/>
    <property type="match status" value="1"/>
</dbReference>
<organism evidence="3 4">
    <name type="scientific">Paenibacillus albidus</name>
    <dbReference type="NCBI Taxonomy" id="2041023"/>
    <lineage>
        <taxon>Bacteria</taxon>
        <taxon>Bacillati</taxon>
        <taxon>Bacillota</taxon>
        <taxon>Bacilli</taxon>
        <taxon>Bacillales</taxon>
        <taxon>Paenibacillaceae</taxon>
        <taxon>Paenibacillus</taxon>
    </lineage>
</organism>
<reference evidence="3" key="1">
    <citation type="journal article" date="2014" name="Int. J. Syst. Evol. Microbiol.">
        <title>Complete genome sequence of Corynebacterium casei LMG S-19264T (=DSM 44701T), isolated from a smear-ripened cheese.</title>
        <authorList>
            <consortium name="US DOE Joint Genome Institute (JGI-PGF)"/>
            <person name="Walter F."/>
            <person name="Albersmeier A."/>
            <person name="Kalinowski J."/>
            <person name="Ruckert C."/>
        </authorList>
    </citation>
    <scope>NUCLEOTIDE SEQUENCE</scope>
    <source>
        <strain evidence="3">CGMCC 1.16134</strain>
    </source>
</reference>
<feature type="transmembrane region" description="Helical" evidence="1">
    <location>
        <begin position="163"/>
        <end position="183"/>
    </location>
</feature>
<evidence type="ECO:0000259" key="2">
    <source>
        <dbReference type="Pfam" id="PF02517"/>
    </source>
</evidence>
<sequence>MIKLDRHRTSGRSHWQAFVVLGWLTMTIGLFMATVLGQWIRNVGGTQSVTLLAQAVVAALIIIPAVYMIQHRFGAKLKLLPISLNGLLFFLCGFGLPSLMAGVGLFIAESQQWVLITEWHLTAELFAAILGNLVIAVLYEALPEELTLRGLVYSGLRMRLPVIFAYMGQVILFVLVPVTVLALQELTGMTAGGAITVEYVILLLCFGVTLQLWRSLTDSLWASIGFHLAYLGISRFVILPRGDLAVITYTEQEAGTGDLFILFGMVILGTALVLLVVKAGQWVVKKRKRSRKEAN</sequence>